<dbReference type="PROSITE" id="PS51419">
    <property type="entry name" value="RAB"/>
    <property type="match status" value="1"/>
</dbReference>
<proteinExistence type="predicted"/>
<accession>A0AA88G9B0</accession>
<evidence type="ECO:0008006" key="3">
    <source>
        <dbReference type="Google" id="ProtNLM"/>
    </source>
</evidence>
<dbReference type="RefSeq" id="XP_044543034.1">
    <property type="nucleotide sequence ID" value="XM_044687434.1"/>
</dbReference>
<evidence type="ECO:0000313" key="1">
    <source>
        <dbReference type="EMBL" id="KAG2373860.1"/>
    </source>
</evidence>
<evidence type="ECO:0000313" key="2">
    <source>
        <dbReference type="Proteomes" id="UP000816034"/>
    </source>
</evidence>
<name>A0AA88G9B0_NAELO</name>
<dbReference type="PANTHER" id="PTHR47979">
    <property type="entry name" value="DRAB11-RELATED"/>
    <property type="match status" value="1"/>
</dbReference>
<dbReference type="GO" id="GO:0003924">
    <property type="term" value="F:GTPase activity"/>
    <property type="evidence" value="ECO:0007669"/>
    <property type="project" value="InterPro"/>
</dbReference>
<dbReference type="InterPro" id="IPR001806">
    <property type="entry name" value="Small_GTPase"/>
</dbReference>
<comment type="caution">
    <text evidence="1">The sequence shown here is derived from an EMBL/GenBank/DDBJ whole genome shotgun (WGS) entry which is preliminary data.</text>
</comment>
<organism evidence="1 2">
    <name type="scientific">Naegleria lovaniensis</name>
    <name type="common">Amoeba</name>
    <dbReference type="NCBI Taxonomy" id="51637"/>
    <lineage>
        <taxon>Eukaryota</taxon>
        <taxon>Discoba</taxon>
        <taxon>Heterolobosea</taxon>
        <taxon>Tetramitia</taxon>
        <taxon>Eutetramitia</taxon>
        <taxon>Vahlkampfiidae</taxon>
        <taxon>Naegleria</taxon>
    </lineage>
</organism>
<dbReference type="Gene3D" id="3.40.50.300">
    <property type="entry name" value="P-loop containing nucleotide triphosphate hydrolases"/>
    <property type="match status" value="1"/>
</dbReference>
<dbReference type="SUPFAM" id="SSF52540">
    <property type="entry name" value="P-loop containing nucleoside triphosphate hydrolases"/>
    <property type="match status" value="1"/>
</dbReference>
<dbReference type="InterPro" id="IPR050209">
    <property type="entry name" value="Rab_GTPases_membrane_traffic"/>
</dbReference>
<reference evidence="1 2" key="1">
    <citation type="journal article" date="2018" name="BMC Genomics">
        <title>The genome of Naegleria lovaniensis, the basis for a comparative approach to unravel pathogenicity factors of the human pathogenic amoeba N. fowleri.</title>
        <authorList>
            <person name="Liechti N."/>
            <person name="Schurch N."/>
            <person name="Bruggmann R."/>
            <person name="Wittwer M."/>
        </authorList>
    </citation>
    <scope>NUCLEOTIDE SEQUENCE [LARGE SCALE GENOMIC DNA]</scope>
    <source>
        <strain evidence="1 2">ATCC 30569</strain>
    </source>
</reference>
<dbReference type="InterPro" id="IPR027417">
    <property type="entry name" value="P-loop_NTPase"/>
</dbReference>
<dbReference type="SMART" id="SM00175">
    <property type="entry name" value="RAB"/>
    <property type="match status" value="1"/>
</dbReference>
<protein>
    <recommendedName>
        <fullName evidence="3">Ras family small GTPase</fullName>
    </recommendedName>
</protein>
<dbReference type="AlphaFoldDB" id="A0AA88G9B0"/>
<dbReference type="EMBL" id="PYSW02000050">
    <property type="protein sequence ID" value="KAG2373860.1"/>
    <property type="molecule type" value="Genomic_DNA"/>
</dbReference>
<gene>
    <name evidence="1" type="ORF">C9374_011745</name>
</gene>
<sequence>MFQQLQGLLQTSSQNEMLASKTFHHDVALEKDEETFQESNNKSDAEYQVLSSSFKDLPFEIIYECISYLHDIEIVFRISNICSVWRYEIAWPILHAKCLVWLSSVDFPLQEQPCTRKIMNFEELFQTSVGMNCLRFMMRDYVAQAVHLLLNKNVIEIEEMRTYQLDSNSLSCLLPDLKYYFSKFATPPSLLPFINREAIARSYAPLKKPEEKTSFLKQLLVPKKRKTLGDIPVQYTFKSLLFGKQKQGKHSLFHAMMSRKVTSGANDQLLEFGVRYLKFGDEFSIRGEFFSGMHQTMLYHTANPFQSLHILFICFDVTKRKSFQEIEKAVSLLRQFNMRHVEVIVLGTKCDLKDQAAVKRQEVEQVLIQSKLFDGAYYIETSCHDFKSANFVMWYANMLTYCIYQFTSRKHNNSIYSVAGAVSDSSLSSYSKFSD</sequence>
<dbReference type="Proteomes" id="UP000816034">
    <property type="component" value="Unassembled WGS sequence"/>
</dbReference>
<dbReference type="Pfam" id="PF00071">
    <property type="entry name" value="Ras"/>
    <property type="match status" value="1"/>
</dbReference>
<keyword evidence="2" id="KW-1185">Reference proteome</keyword>
<dbReference type="GeneID" id="68104199"/>
<dbReference type="GO" id="GO:0005525">
    <property type="term" value="F:GTP binding"/>
    <property type="evidence" value="ECO:0007669"/>
    <property type="project" value="InterPro"/>
</dbReference>